<dbReference type="SUPFAM" id="SSF51430">
    <property type="entry name" value="NAD(P)-linked oxidoreductase"/>
    <property type="match status" value="1"/>
</dbReference>
<feature type="domain" description="NADP-dependent oxidoreductase" evidence="2">
    <location>
        <begin position="15"/>
        <end position="334"/>
    </location>
</feature>
<proteinExistence type="predicted"/>
<accession>A0ABR1SSX0</accession>
<name>A0ABR1SSX0_9PEZI</name>
<dbReference type="Gene3D" id="3.20.20.100">
    <property type="entry name" value="NADP-dependent oxidoreductase domain"/>
    <property type="match status" value="1"/>
</dbReference>
<sequence>MPQTHPRLILGSDSLAVDCAGAQVILGTAHWLGIREVDAAGRFPATQMQLSEMTLGETKAISKGVAVNTKIVSWMSADTTSLKGDNIRGSLLCSRENLQLEGGQRINVLLCHAPDDNTPIKEQASALHELHQQGVFDKLGVCSWPLGTLINFIDICENKGYVKPSVYQGHYNVLQRGRETLMPTLRKHGIRFDAHSTLADGFLSGSLTTGNVEGTRFGKEGETLMERSMCAALKQMYDKPEMHEAMRFLDEVLVPINKPKQEWLDNPLRYLNELKKPQVTKVELALRWVCYHSMLTPEDGVILGVSKPQQLSANVAAIEKGPLPDDLLAAVEMAWKISSVTNKKSTANRARAACESRAGSSS</sequence>
<gene>
    <name evidence="3" type="ORF">PG991_000756</name>
</gene>
<dbReference type="InterPro" id="IPR023210">
    <property type="entry name" value="NADP_OxRdtase_dom"/>
</dbReference>
<protein>
    <recommendedName>
        <fullName evidence="2">NADP-dependent oxidoreductase domain-containing protein</fullName>
    </recommendedName>
</protein>
<evidence type="ECO:0000259" key="2">
    <source>
        <dbReference type="Pfam" id="PF00248"/>
    </source>
</evidence>
<organism evidence="3 4">
    <name type="scientific">Apiospora marii</name>
    <dbReference type="NCBI Taxonomy" id="335849"/>
    <lineage>
        <taxon>Eukaryota</taxon>
        <taxon>Fungi</taxon>
        <taxon>Dikarya</taxon>
        <taxon>Ascomycota</taxon>
        <taxon>Pezizomycotina</taxon>
        <taxon>Sordariomycetes</taxon>
        <taxon>Xylariomycetidae</taxon>
        <taxon>Amphisphaeriales</taxon>
        <taxon>Apiosporaceae</taxon>
        <taxon>Apiospora</taxon>
    </lineage>
</organism>
<dbReference type="Pfam" id="PF00248">
    <property type="entry name" value="Aldo_ket_red"/>
    <property type="match status" value="1"/>
</dbReference>
<evidence type="ECO:0000256" key="1">
    <source>
        <dbReference type="ARBA" id="ARBA00023002"/>
    </source>
</evidence>
<dbReference type="InterPro" id="IPR036812">
    <property type="entry name" value="NAD(P)_OxRdtase_dom_sf"/>
</dbReference>
<keyword evidence="4" id="KW-1185">Reference proteome</keyword>
<keyword evidence="1" id="KW-0560">Oxidoreductase</keyword>
<reference evidence="3 4" key="1">
    <citation type="submission" date="2023-01" db="EMBL/GenBank/DDBJ databases">
        <title>Analysis of 21 Apiospora genomes using comparative genomics revels a genus with tremendous synthesis potential of carbohydrate active enzymes and secondary metabolites.</title>
        <authorList>
            <person name="Sorensen T."/>
        </authorList>
    </citation>
    <scope>NUCLEOTIDE SEQUENCE [LARGE SCALE GENOMIC DNA]</scope>
    <source>
        <strain evidence="3 4">CBS 20057</strain>
    </source>
</reference>
<dbReference type="EMBL" id="JAQQWI010000002">
    <property type="protein sequence ID" value="KAK8037410.1"/>
    <property type="molecule type" value="Genomic_DNA"/>
</dbReference>
<dbReference type="PANTHER" id="PTHR43364:SF4">
    <property type="entry name" value="NAD(P)-LINKED OXIDOREDUCTASE SUPERFAMILY PROTEIN"/>
    <property type="match status" value="1"/>
</dbReference>
<dbReference type="Proteomes" id="UP001396898">
    <property type="component" value="Unassembled WGS sequence"/>
</dbReference>
<comment type="caution">
    <text evidence="3">The sequence shown here is derived from an EMBL/GenBank/DDBJ whole genome shotgun (WGS) entry which is preliminary data.</text>
</comment>
<dbReference type="PANTHER" id="PTHR43364">
    <property type="entry name" value="NADH-SPECIFIC METHYLGLYOXAL REDUCTASE-RELATED"/>
    <property type="match status" value="1"/>
</dbReference>
<evidence type="ECO:0000313" key="3">
    <source>
        <dbReference type="EMBL" id="KAK8037410.1"/>
    </source>
</evidence>
<dbReference type="InterPro" id="IPR050523">
    <property type="entry name" value="AKR_Detox_Biosynth"/>
</dbReference>
<evidence type="ECO:0000313" key="4">
    <source>
        <dbReference type="Proteomes" id="UP001396898"/>
    </source>
</evidence>